<evidence type="ECO:0000313" key="3">
    <source>
        <dbReference type="Proteomes" id="UP000026249"/>
    </source>
</evidence>
<dbReference type="AlphaFoldDB" id="A0A037ZN87"/>
<protein>
    <recommendedName>
        <fullName evidence="4">NfeD-like C-terminal domain-containing protein</fullName>
    </recommendedName>
</protein>
<name>A0A037ZN87_9RHOB</name>
<dbReference type="STRING" id="1454373.ACMU_03315"/>
<dbReference type="EMBL" id="JFKE01000001">
    <property type="protein sequence ID" value="KAJ57549.1"/>
    <property type="molecule type" value="Genomic_DNA"/>
</dbReference>
<gene>
    <name evidence="2" type="ORF">ACMU_03315</name>
</gene>
<keyword evidence="1" id="KW-0812">Transmembrane</keyword>
<comment type="caution">
    <text evidence="2">The sequence shown here is derived from an EMBL/GenBank/DDBJ whole genome shotgun (WGS) entry which is preliminary data.</text>
</comment>
<accession>A0A037ZN87</accession>
<reference evidence="2 3" key="1">
    <citation type="submission" date="2014-03" db="EMBL/GenBank/DDBJ databases">
        <title>Draft Genome Sequence of Actibacterium mucosum KCTC 23349, a Marine Alphaproteobacterium with Complex Ionic Requirements Isolated from Mediterranean Seawater at Malvarrosa Beach, Valencia, Spain.</title>
        <authorList>
            <person name="Arahal D.R."/>
            <person name="Shao Z."/>
            <person name="Lai Q."/>
            <person name="Pujalte M.J."/>
        </authorList>
    </citation>
    <scope>NUCLEOTIDE SEQUENCE [LARGE SCALE GENOMIC DNA]</scope>
    <source>
        <strain evidence="2 3">KCTC 23349</strain>
    </source>
</reference>
<sequence length="89" mass="9599">MMWNEWWIWAAAGIALAILEVFAPGFIFLGFAVGAGVTSVLLAIGLAPSLPYLLLIFALVSLAAWIVMRRLFGLKGGSVKTFDKDINEG</sequence>
<keyword evidence="1" id="KW-1133">Transmembrane helix</keyword>
<keyword evidence="1" id="KW-0472">Membrane</keyword>
<feature type="transmembrane region" description="Helical" evidence="1">
    <location>
        <begin position="52"/>
        <end position="72"/>
    </location>
</feature>
<evidence type="ECO:0008006" key="4">
    <source>
        <dbReference type="Google" id="ProtNLM"/>
    </source>
</evidence>
<organism evidence="2 3">
    <name type="scientific">Actibacterium mucosum KCTC 23349</name>
    <dbReference type="NCBI Taxonomy" id="1454373"/>
    <lineage>
        <taxon>Bacteria</taxon>
        <taxon>Pseudomonadati</taxon>
        <taxon>Pseudomonadota</taxon>
        <taxon>Alphaproteobacteria</taxon>
        <taxon>Rhodobacterales</taxon>
        <taxon>Roseobacteraceae</taxon>
        <taxon>Actibacterium</taxon>
    </lineage>
</organism>
<evidence type="ECO:0000256" key="1">
    <source>
        <dbReference type="SAM" id="Phobius"/>
    </source>
</evidence>
<keyword evidence="3" id="KW-1185">Reference proteome</keyword>
<proteinExistence type="predicted"/>
<dbReference type="OrthoDB" id="7745385at2"/>
<feature type="transmembrane region" description="Helical" evidence="1">
    <location>
        <begin position="6"/>
        <end position="23"/>
    </location>
</feature>
<evidence type="ECO:0000313" key="2">
    <source>
        <dbReference type="EMBL" id="KAJ57549.1"/>
    </source>
</evidence>
<dbReference type="Proteomes" id="UP000026249">
    <property type="component" value="Unassembled WGS sequence"/>
</dbReference>